<feature type="compositionally biased region" description="Gly residues" evidence="6">
    <location>
        <begin position="286"/>
        <end position="301"/>
    </location>
</feature>
<dbReference type="AlphaFoldDB" id="L5KUE4"/>
<dbReference type="Proteomes" id="UP000010552">
    <property type="component" value="Unassembled WGS sequence"/>
</dbReference>
<dbReference type="GO" id="GO:0019843">
    <property type="term" value="F:rRNA binding"/>
    <property type="evidence" value="ECO:0007669"/>
    <property type="project" value="InterPro"/>
</dbReference>
<feature type="compositionally biased region" description="Low complexity" evidence="6">
    <location>
        <begin position="302"/>
        <end position="314"/>
    </location>
</feature>
<evidence type="ECO:0000256" key="1">
    <source>
        <dbReference type="ARBA" id="ARBA00009356"/>
    </source>
</evidence>
<name>L5KUE4_PTEAL</name>
<feature type="region of interest" description="Disordered" evidence="6">
    <location>
        <begin position="282"/>
        <end position="440"/>
    </location>
</feature>
<dbReference type="InParanoid" id="L5KUE4"/>
<dbReference type="Pfam" id="PF00347">
    <property type="entry name" value="Ribosomal_L6"/>
    <property type="match status" value="1"/>
</dbReference>
<dbReference type="InterPro" id="IPR036789">
    <property type="entry name" value="Ribosomal_uL6-like_a/b-dom_sf"/>
</dbReference>
<dbReference type="Gene3D" id="3.90.930.12">
    <property type="entry name" value="Ribosomal protein L6, alpha-beta domain"/>
    <property type="match status" value="1"/>
</dbReference>
<evidence type="ECO:0000313" key="8">
    <source>
        <dbReference type="EMBL" id="ELK15037.1"/>
    </source>
</evidence>
<dbReference type="PANTHER" id="PTHR11655:SF46">
    <property type="entry name" value="LARGE RIBOSOMAL SUBUNIT PROTEIN UL6"/>
    <property type="match status" value="1"/>
</dbReference>
<gene>
    <name evidence="8" type="ORF">PAL_GLEAN10003844</name>
</gene>
<dbReference type="EMBL" id="KB030553">
    <property type="protein sequence ID" value="ELK15037.1"/>
    <property type="molecule type" value="Genomic_DNA"/>
</dbReference>
<dbReference type="FunFam" id="3.90.930.12:FF:000005">
    <property type="entry name" value="60S ribosomal protein L9"/>
    <property type="match status" value="1"/>
</dbReference>
<sequence>MKTILSNQTADIPENVDITLKGGSVIVKGPRGTLQRDFNHIKVEFSLFGKKKKRLQVDKWWRNRKELAAVRTICSHVQDMIEGVTLGFSYKMRKALPPDFKKSSTLLKYTVVSLGQPVASGDIGISPGSHPLILLRVQQPAGYMLIECEEYLCPYLESASRLPPAPQPAVCQHLEFSVRPAVGARPETAAVSAASQPASQPAPRSPEVLRPRRSHAPSPVPAACRGPCGLRAQGPGGPTAASAAAPSCLASRRVPAVEGDGEGGDTGSWRQTQLLGAQLRLETDGGRGGGTLPPPATGGGTPPSAAAAPSPRCTPARRLRAGPAEQAGESSWHCPPRAPPRPAGDLLRAGEEPPPPPPDRLQAPGKVKGGRGARGRPVRSLALKETRRAAPRSPQTHCAPPAAAARHPGRTARPGKLHRGRSPASTREGRPQVSADLRWL</sequence>
<evidence type="ECO:0000256" key="5">
    <source>
        <dbReference type="ARBA" id="ARBA00035349"/>
    </source>
</evidence>
<evidence type="ECO:0000256" key="6">
    <source>
        <dbReference type="SAM" id="MobiDB-lite"/>
    </source>
</evidence>
<keyword evidence="3" id="KW-0687">Ribonucleoprotein</keyword>
<organism evidence="8 9">
    <name type="scientific">Pteropus alecto</name>
    <name type="common">Black flying fox</name>
    <dbReference type="NCBI Taxonomy" id="9402"/>
    <lineage>
        <taxon>Eukaryota</taxon>
        <taxon>Metazoa</taxon>
        <taxon>Chordata</taxon>
        <taxon>Craniata</taxon>
        <taxon>Vertebrata</taxon>
        <taxon>Euteleostomi</taxon>
        <taxon>Mammalia</taxon>
        <taxon>Eutheria</taxon>
        <taxon>Laurasiatheria</taxon>
        <taxon>Chiroptera</taxon>
        <taxon>Yinpterochiroptera</taxon>
        <taxon>Pteropodoidea</taxon>
        <taxon>Pteropodidae</taxon>
        <taxon>Pteropodinae</taxon>
        <taxon>Pteropus</taxon>
    </lineage>
</organism>
<feature type="compositionally biased region" description="Basic residues" evidence="6">
    <location>
        <begin position="407"/>
        <end position="421"/>
    </location>
</feature>
<feature type="domain" description="Large ribosomal subunit protein uL6 alpha-beta" evidence="7">
    <location>
        <begin position="12"/>
        <end position="85"/>
    </location>
</feature>
<evidence type="ECO:0000256" key="2">
    <source>
        <dbReference type="ARBA" id="ARBA00022980"/>
    </source>
</evidence>
<reference evidence="9" key="1">
    <citation type="journal article" date="2013" name="Science">
        <title>Comparative analysis of bat genomes provides insight into the evolution of flight and immunity.</title>
        <authorList>
            <person name="Zhang G."/>
            <person name="Cowled C."/>
            <person name="Shi Z."/>
            <person name="Huang Z."/>
            <person name="Bishop-Lilly K.A."/>
            <person name="Fang X."/>
            <person name="Wynne J.W."/>
            <person name="Xiong Z."/>
            <person name="Baker M.L."/>
            <person name="Zhao W."/>
            <person name="Tachedjian M."/>
            <person name="Zhu Y."/>
            <person name="Zhou P."/>
            <person name="Jiang X."/>
            <person name="Ng J."/>
            <person name="Yang L."/>
            <person name="Wu L."/>
            <person name="Xiao J."/>
            <person name="Feng Y."/>
            <person name="Chen Y."/>
            <person name="Sun X."/>
            <person name="Zhang Y."/>
            <person name="Marsh G.A."/>
            <person name="Crameri G."/>
            <person name="Broder C.C."/>
            <person name="Frey K.G."/>
            <person name="Wang L.F."/>
            <person name="Wang J."/>
        </authorList>
    </citation>
    <scope>NUCLEOTIDE SEQUENCE [LARGE SCALE GENOMIC DNA]</scope>
</reference>
<evidence type="ECO:0000259" key="7">
    <source>
        <dbReference type="Pfam" id="PF00347"/>
    </source>
</evidence>
<dbReference type="GO" id="GO:0002181">
    <property type="term" value="P:cytoplasmic translation"/>
    <property type="evidence" value="ECO:0007669"/>
    <property type="project" value="TreeGrafter"/>
</dbReference>
<dbReference type="InterPro" id="IPR000702">
    <property type="entry name" value="Ribosomal_uL6-like"/>
</dbReference>
<dbReference type="STRING" id="9402.L5KUE4"/>
<dbReference type="GO" id="GO:0003735">
    <property type="term" value="F:structural constituent of ribosome"/>
    <property type="evidence" value="ECO:0007669"/>
    <property type="project" value="InterPro"/>
</dbReference>
<keyword evidence="2 8" id="KW-0689">Ribosomal protein</keyword>
<keyword evidence="9" id="KW-1185">Reference proteome</keyword>
<protein>
    <recommendedName>
        <fullName evidence="4">Large ribosomal subunit protein uL6</fullName>
    </recommendedName>
    <alternativeName>
        <fullName evidence="5">60S ribosomal protein L9</fullName>
    </alternativeName>
</protein>
<comment type="similarity">
    <text evidence="1">Belongs to the universal ribosomal protein uL6 family.</text>
</comment>
<proteinExistence type="inferred from homology"/>
<evidence type="ECO:0000256" key="3">
    <source>
        <dbReference type="ARBA" id="ARBA00023274"/>
    </source>
</evidence>
<dbReference type="GO" id="GO:0022625">
    <property type="term" value="C:cytosolic large ribosomal subunit"/>
    <property type="evidence" value="ECO:0007669"/>
    <property type="project" value="TreeGrafter"/>
</dbReference>
<dbReference type="SUPFAM" id="SSF56053">
    <property type="entry name" value="Ribosomal protein L6"/>
    <property type="match status" value="1"/>
</dbReference>
<feature type="compositionally biased region" description="Basic residues" evidence="6">
    <location>
        <begin position="368"/>
        <end position="377"/>
    </location>
</feature>
<accession>L5KUE4</accession>
<evidence type="ECO:0000313" key="9">
    <source>
        <dbReference type="Proteomes" id="UP000010552"/>
    </source>
</evidence>
<evidence type="ECO:0000256" key="4">
    <source>
        <dbReference type="ARBA" id="ARBA00035246"/>
    </source>
</evidence>
<feature type="compositionally biased region" description="Low complexity" evidence="6">
    <location>
        <begin position="189"/>
        <end position="206"/>
    </location>
</feature>
<dbReference type="InterPro" id="IPR020040">
    <property type="entry name" value="Ribosomal_uL6_a/b-dom"/>
</dbReference>
<dbReference type="PANTHER" id="PTHR11655">
    <property type="entry name" value="60S/50S RIBOSOMAL PROTEIN L6/L9"/>
    <property type="match status" value="1"/>
</dbReference>
<feature type="region of interest" description="Disordered" evidence="6">
    <location>
        <begin position="187"/>
        <end position="225"/>
    </location>
</feature>